<gene>
    <name evidence="11" type="primary">LOC103494523</name>
</gene>
<dbReference type="Gene3D" id="3.40.50.300">
    <property type="entry name" value="P-loop containing nucleotide triphosphate hydrolases"/>
    <property type="match status" value="1"/>
</dbReference>
<dbReference type="PANTHER" id="PTHR36766">
    <property type="entry name" value="PLANT BROAD-SPECTRUM MILDEW RESISTANCE PROTEIN RPW8"/>
    <property type="match status" value="1"/>
</dbReference>
<dbReference type="InterPro" id="IPR041118">
    <property type="entry name" value="Rx_N"/>
</dbReference>
<dbReference type="SUPFAM" id="SSF52058">
    <property type="entry name" value="L domain-like"/>
    <property type="match status" value="2"/>
</dbReference>
<evidence type="ECO:0000313" key="11">
    <source>
        <dbReference type="RefSeq" id="XP_008453956.2"/>
    </source>
</evidence>
<dbReference type="AlphaFoldDB" id="A0A1S3BYA2"/>
<dbReference type="Proteomes" id="UP001652600">
    <property type="component" value="Chromosome 7"/>
</dbReference>
<evidence type="ECO:0000259" key="7">
    <source>
        <dbReference type="Pfam" id="PF18052"/>
    </source>
</evidence>
<protein>
    <submittedName>
        <fullName evidence="11">Disease resistance protein RGA3 isoform X1</fullName>
    </submittedName>
</protein>
<keyword evidence="4" id="KW-0611">Plant defense</keyword>
<feature type="domain" description="Disease resistance protein winged helix" evidence="8">
    <location>
        <begin position="432"/>
        <end position="505"/>
    </location>
</feature>
<dbReference type="Pfam" id="PF25019">
    <property type="entry name" value="LRR_R13L1-DRL21"/>
    <property type="match status" value="2"/>
</dbReference>
<feature type="domain" description="R13L1/DRL21-like LRR repeat region" evidence="9">
    <location>
        <begin position="971"/>
        <end position="1033"/>
    </location>
</feature>
<dbReference type="GeneID" id="103494523"/>
<evidence type="ECO:0000259" key="8">
    <source>
        <dbReference type="Pfam" id="PF23559"/>
    </source>
</evidence>
<dbReference type="Pfam" id="PF18052">
    <property type="entry name" value="Rx_N"/>
    <property type="match status" value="1"/>
</dbReference>
<dbReference type="Gene3D" id="3.80.10.10">
    <property type="entry name" value="Ribonuclease Inhibitor"/>
    <property type="match status" value="2"/>
</dbReference>
<keyword evidence="2" id="KW-0677">Repeat</keyword>
<dbReference type="GO" id="GO:0005524">
    <property type="term" value="F:ATP binding"/>
    <property type="evidence" value="ECO:0007669"/>
    <property type="project" value="UniProtKB-KW"/>
</dbReference>
<dbReference type="Gene3D" id="1.10.10.10">
    <property type="entry name" value="Winged helix-like DNA-binding domain superfamily/Winged helix DNA-binding domain"/>
    <property type="match status" value="1"/>
</dbReference>
<keyword evidence="1" id="KW-0433">Leucine-rich repeat</keyword>
<dbReference type="Pfam" id="PF23559">
    <property type="entry name" value="WHD_DRP"/>
    <property type="match status" value="1"/>
</dbReference>
<keyword evidence="10" id="KW-1185">Reference proteome</keyword>
<evidence type="ECO:0000256" key="3">
    <source>
        <dbReference type="ARBA" id="ARBA00022741"/>
    </source>
</evidence>
<dbReference type="InterPro" id="IPR001611">
    <property type="entry name" value="Leu-rich_rpt"/>
</dbReference>
<dbReference type="InterPro" id="IPR056789">
    <property type="entry name" value="LRR_R13L1-DRL21"/>
</dbReference>
<accession>A0A1S3BYA2</accession>
<dbReference type="PROSITE" id="PS51450">
    <property type="entry name" value="LRR"/>
    <property type="match status" value="1"/>
</dbReference>
<dbReference type="GO" id="GO:0006952">
    <property type="term" value="P:defense response"/>
    <property type="evidence" value="ECO:0007669"/>
    <property type="project" value="UniProtKB-KW"/>
</dbReference>
<dbReference type="Pfam" id="PF00931">
    <property type="entry name" value="NB-ARC"/>
    <property type="match status" value="1"/>
</dbReference>
<dbReference type="eggNOG" id="KOG4658">
    <property type="taxonomic scope" value="Eukaryota"/>
</dbReference>
<evidence type="ECO:0000259" key="9">
    <source>
        <dbReference type="Pfam" id="PF25019"/>
    </source>
</evidence>
<dbReference type="Gramene" id="MELO3C017692.2.1">
    <property type="protein sequence ID" value="MELO3C017692.2.1"/>
    <property type="gene ID" value="MELO3C017692.2"/>
</dbReference>
<dbReference type="InParanoid" id="A0A1S3BYA2"/>
<dbReference type="InterPro" id="IPR027417">
    <property type="entry name" value="P-loop_NTPase"/>
</dbReference>
<keyword evidence="5" id="KW-0067">ATP-binding</keyword>
<feature type="domain" description="Disease resistance N-terminal" evidence="7">
    <location>
        <begin position="9"/>
        <end position="97"/>
    </location>
</feature>
<dbReference type="GO" id="GO:0043531">
    <property type="term" value="F:ADP binding"/>
    <property type="evidence" value="ECO:0007669"/>
    <property type="project" value="InterPro"/>
</dbReference>
<dbReference type="SUPFAM" id="SSF52540">
    <property type="entry name" value="P-loop containing nucleoside triphosphate hydrolases"/>
    <property type="match status" value="1"/>
</dbReference>
<dbReference type="RefSeq" id="XP_008453956.2">
    <property type="nucleotide sequence ID" value="XM_008455734.3"/>
</dbReference>
<name>A0A1S3BYA2_CUCME</name>
<evidence type="ECO:0000256" key="5">
    <source>
        <dbReference type="ARBA" id="ARBA00022840"/>
    </source>
</evidence>
<feature type="domain" description="NB-ARC" evidence="6">
    <location>
        <begin position="175"/>
        <end position="347"/>
    </location>
</feature>
<dbReference type="InterPro" id="IPR032675">
    <property type="entry name" value="LRR_dom_sf"/>
</dbReference>
<organism evidence="10 11">
    <name type="scientific">Cucumis melo</name>
    <name type="common">Muskmelon</name>
    <dbReference type="NCBI Taxonomy" id="3656"/>
    <lineage>
        <taxon>Eukaryota</taxon>
        <taxon>Viridiplantae</taxon>
        <taxon>Streptophyta</taxon>
        <taxon>Embryophyta</taxon>
        <taxon>Tracheophyta</taxon>
        <taxon>Spermatophyta</taxon>
        <taxon>Magnoliopsida</taxon>
        <taxon>eudicotyledons</taxon>
        <taxon>Gunneridae</taxon>
        <taxon>Pentapetalae</taxon>
        <taxon>rosids</taxon>
        <taxon>fabids</taxon>
        <taxon>Cucurbitales</taxon>
        <taxon>Cucurbitaceae</taxon>
        <taxon>Benincaseae</taxon>
        <taxon>Cucumis</taxon>
    </lineage>
</organism>
<dbReference type="Gene3D" id="1.10.8.430">
    <property type="entry name" value="Helical domain of apoptotic protease-activating factors"/>
    <property type="match status" value="1"/>
</dbReference>
<dbReference type="InterPro" id="IPR002182">
    <property type="entry name" value="NB-ARC"/>
</dbReference>
<reference evidence="11" key="1">
    <citation type="submission" date="2025-08" db="UniProtKB">
        <authorList>
            <consortium name="RefSeq"/>
        </authorList>
    </citation>
    <scope>IDENTIFICATION</scope>
    <source>
        <tissue evidence="11">Stem</tissue>
    </source>
</reference>
<dbReference type="InterPro" id="IPR036388">
    <property type="entry name" value="WH-like_DNA-bd_sf"/>
</dbReference>
<proteinExistence type="predicted"/>
<dbReference type="Gene3D" id="1.20.5.4130">
    <property type="match status" value="1"/>
</dbReference>
<evidence type="ECO:0000256" key="1">
    <source>
        <dbReference type="ARBA" id="ARBA00022614"/>
    </source>
</evidence>
<feature type="domain" description="R13L1/DRL21-like LRR repeat region" evidence="9">
    <location>
        <begin position="665"/>
        <end position="787"/>
    </location>
</feature>
<dbReference type="GO" id="GO:0051707">
    <property type="term" value="P:response to other organism"/>
    <property type="evidence" value="ECO:0007669"/>
    <property type="project" value="UniProtKB-ARBA"/>
</dbReference>
<sequence>MAEFLWTFAVQEVLKKVLTLAADKIGLAWGLEKELSELSQWLLKSESILGDINRKKLHPSSVRLWVADLQLVVHEADDLLDELVYEHLRTKVEKGLINKVCYSVSSDSNIFIFFRFKMVKKVRIIIEKLRKCYFEAAPLGLVGEEFIETENDLGQIRETISKLDDFEVVGREFEVSSIVKQMVDASDRYVTTILPIVGMGGIGKTTLAKTIFNHEEIRGHFDETIWICVSEPFLINKILGAILQMIKGVSSGLDNKEALLRELQKVMRGKRYFLVLDDVWNENLALWTELKNCLLSFTEKSGNSIIVTTRSVEVGKIMECTLSSHHLGKLSDEQCWSLFKKSANANELPMNLELKDIQEELVKRFGGVPLVARVLGGALKFEGVYEKWVMSLRTTTSIPLQDEDLVLSTLKLSVDRLPSFSLKQCFAYCSNFSKGFKFRKEELIQMWMAQGFIQLHEGINNITMEENGEKYFNILLSRSLFQDIIKDDRGRITHCKMHDLIYEIACIISNSQKLQQEHIDLLDKGSRTNHRINNAQNLRTLICNRQMLHKTIYGKIANCTRLRVLVVDSSITKLPESIGKMKHLRYLDISNSKIEELPNSISLLHNLQTLKLGSSMKHLPQNLSKLANLRHLKFSIPQTPPHLSRLTQLQTLSGFAVGFEKGCKIGELGFLKDLKGRLELSNLDRIENKEEAMSSKLAEKNLCELLLEWDLHILRECSSYNDLEVLEGLQPHKNLQFLSIINFAGQLLPAAIFVENLAVIHLRHCVRCEALPMLGQLPNLEELNISNLLCLSSIGNEFYGNYDHPNNNHKVLFPKLKKFVLSHMHNLEQWEGLVFTSKKDAIFPLLEDLNIRDCPILTSIPNIFRCPLKKLHIYGCDEVTRLPKDLQLCTSIEDLKIVGCLKLILNVQNMHGLSRFSINGLQKFPQGLANLKNLKEMTIIECSQDCDFSPLMQLSSLVKLHLVIFPGRATEQLPQQLEHLIALRSLYINDFDGIEVLPEWLGNFTSLEALGLCNCRNLKQFPSKKAMQCLTQLVRVDVLGCPQLSEFADFVP</sequence>
<dbReference type="PRINTS" id="PR00364">
    <property type="entry name" value="DISEASERSIST"/>
</dbReference>
<evidence type="ECO:0000259" key="6">
    <source>
        <dbReference type="Pfam" id="PF00931"/>
    </source>
</evidence>
<dbReference type="KEGG" id="cmo:103494523"/>
<dbReference type="InterPro" id="IPR042197">
    <property type="entry name" value="Apaf_helical"/>
</dbReference>
<evidence type="ECO:0000313" key="10">
    <source>
        <dbReference type="Proteomes" id="UP001652600"/>
    </source>
</evidence>
<dbReference type="InterPro" id="IPR058922">
    <property type="entry name" value="WHD_DRP"/>
</dbReference>
<keyword evidence="3" id="KW-0547">Nucleotide-binding</keyword>
<evidence type="ECO:0000256" key="2">
    <source>
        <dbReference type="ARBA" id="ARBA00022737"/>
    </source>
</evidence>
<evidence type="ECO:0000256" key="4">
    <source>
        <dbReference type="ARBA" id="ARBA00022821"/>
    </source>
</evidence>
<dbReference type="PANTHER" id="PTHR36766:SF70">
    <property type="entry name" value="DISEASE RESISTANCE PROTEIN RGA4"/>
    <property type="match status" value="1"/>
</dbReference>